<protein>
    <recommendedName>
        <fullName evidence="4">TonB C-terminal domain-containing protein</fullName>
    </recommendedName>
</protein>
<evidence type="ECO:0008006" key="4">
    <source>
        <dbReference type="Google" id="ProtNLM"/>
    </source>
</evidence>
<evidence type="ECO:0000313" key="3">
    <source>
        <dbReference type="Proteomes" id="UP000593892"/>
    </source>
</evidence>
<feature type="signal peptide" evidence="1">
    <location>
        <begin position="1"/>
        <end position="18"/>
    </location>
</feature>
<evidence type="ECO:0000256" key="1">
    <source>
        <dbReference type="SAM" id="SignalP"/>
    </source>
</evidence>
<dbReference type="AlphaFoldDB" id="A0A7S7NNP3"/>
<keyword evidence="1" id="KW-0732">Signal</keyword>
<proteinExistence type="predicted"/>
<dbReference type="EMBL" id="CP063849">
    <property type="protein sequence ID" value="QOY86914.1"/>
    <property type="molecule type" value="Genomic_DNA"/>
</dbReference>
<name>A0A7S7NNP3_PALFE</name>
<dbReference type="RefSeq" id="WP_194448583.1">
    <property type="nucleotide sequence ID" value="NZ_CP063849.1"/>
</dbReference>
<feature type="chain" id="PRO_5032918503" description="TonB C-terminal domain-containing protein" evidence="1">
    <location>
        <begin position="19"/>
        <end position="271"/>
    </location>
</feature>
<gene>
    <name evidence="2" type="ORF">IRI77_29685</name>
</gene>
<accession>A0A7S7NNP3</accession>
<reference evidence="2 3" key="1">
    <citation type="submission" date="2020-10" db="EMBL/GenBank/DDBJ databases">
        <title>Complete genome sequence of Paludibaculum fermentans P105T, a facultatively anaerobic acidobacterium capable of dissimilatory Fe(III) reduction.</title>
        <authorList>
            <person name="Dedysh S.N."/>
            <person name="Beletsky A.V."/>
            <person name="Kulichevskaya I.S."/>
            <person name="Mardanov A.V."/>
            <person name="Ravin N.V."/>
        </authorList>
    </citation>
    <scope>NUCLEOTIDE SEQUENCE [LARGE SCALE GENOMIC DNA]</scope>
    <source>
        <strain evidence="2 3">P105</strain>
    </source>
</reference>
<keyword evidence="3" id="KW-1185">Reference proteome</keyword>
<evidence type="ECO:0000313" key="2">
    <source>
        <dbReference type="EMBL" id="QOY86914.1"/>
    </source>
</evidence>
<dbReference type="PROSITE" id="PS51257">
    <property type="entry name" value="PROKAR_LIPOPROTEIN"/>
    <property type="match status" value="1"/>
</dbReference>
<sequence>MDRKVHIVCFSIVMTAFAALSGCSSTPPAGEAKKAAPPTFKVQGKLRTMDIATAASDSVLNGGGPSVFIWEGMQQYRLFSKRTANVVDGEHYIVEGIHAQKMIDEIGDPNGGKGGYPLLSSCERVVKTAWPGMSFEEVDVKASALRGRVSRYPARPIILVTKIQSAPATKEEKAAADKEDALTVVSVPAEKQKALLVEGAATLPAPIWEPAAGTVRCKVVIGSDGKISELETGAQLCEAVQWSQFRYQPPVQGGHPVKVRTEVEVTYQPRK</sequence>
<dbReference type="KEGG" id="pfer:IRI77_29685"/>
<organism evidence="2 3">
    <name type="scientific">Paludibaculum fermentans</name>
    <dbReference type="NCBI Taxonomy" id="1473598"/>
    <lineage>
        <taxon>Bacteria</taxon>
        <taxon>Pseudomonadati</taxon>
        <taxon>Acidobacteriota</taxon>
        <taxon>Terriglobia</taxon>
        <taxon>Bryobacterales</taxon>
        <taxon>Bryobacteraceae</taxon>
        <taxon>Paludibaculum</taxon>
    </lineage>
</organism>
<dbReference type="Proteomes" id="UP000593892">
    <property type="component" value="Chromosome"/>
</dbReference>